<feature type="signal peptide" evidence="1">
    <location>
        <begin position="1"/>
        <end position="20"/>
    </location>
</feature>
<keyword evidence="3" id="KW-1185">Reference proteome</keyword>
<dbReference type="Proteomes" id="UP000275846">
    <property type="component" value="Unassembled WGS sequence"/>
</dbReference>
<dbReference type="WBParaSite" id="SSLN_0002067201-mRNA-1">
    <property type="protein sequence ID" value="SSLN_0002067201-mRNA-1"/>
    <property type="gene ID" value="SSLN_0002067201"/>
</dbReference>
<evidence type="ECO:0000313" key="4">
    <source>
        <dbReference type="WBParaSite" id="SSLN_0002067201-mRNA-1"/>
    </source>
</evidence>
<organism evidence="4">
    <name type="scientific">Schistocephalus solidus</name>
    <name type="common">Tapeworm</name>
    <dbReference type="NCBI Taxonomy" id="70667"/>
    <lineage>
        <taxon>Eukaryota</taxon>
        <taxon>Metazoa</taxon>
        <taxon>Spiralia</taxon>
        <taxon>Lophotrochozoa</taxon>
        <taxon>Platyhelminthes</taxon>
        <taxon>Cestoda</taxon>
        <taxon>Eucestoda</taxon>
        <taxon>Diphyllobothriidea</taxon>
        <taxon>Diphyllobothriidae</taxon>
        <taxon>Schistocephalus</taxon>
    </lineage>
</organism>
<proteinExistence type="predicted"/>
<sequence>MRTALILLVGVLVLSGRLQCAKPSALDDALLPTEEELVEEELKEASSSVDPLPGYSADLAPARFSLRRFIRRVGERIRRIFRIRRCRGEECQRYRSRWPRYNPYIFERRFKD</sequence>
<dbReference type="EMBL" id="UYSU01050570">
    <property type="protein sequence ID" value="VDM06317.1"/>
    <property type="molecule type" value="Genomic_DNA"/>
</dbReference>
<keyword evidence="1" id="KW-0732">Signal</keyword>
<feature type="chain" id="PRO_5043141658" evidence="1">
    <location>
        <begin position="21"/>
        <end position="112"/>
    </location>
</feature>
<gene>
    <name evidence="2" type="ORF">SSLN_LOCUS19931</name>
</gene>
<dbReference type="AlphaFoldDB" id="A0A183TTY3"/>
<protein>
    <submittedName>
        <fullName evidence="4">Matrix Gla protein</fullName>
    </submittedName>
</protein>
<evidence type="ECO:0000256" key="1">
    <source>
        <dbReference type="SAM" id="SignalP"/>
    </source>
</evidence>
<accession>A0A183TTY3</accession>
<name>A0A183TTY3_SCHSO</name>
<evidence type="ECO:0000313" key="2">
    <source>
        <dbReference type="EMBL" id="VDM06317.1"/>
    </source>
</evidence>
<reference evidence="2 3" key="2">
    <citation type="submission" date="2018-11" db="EMBL/GenBank/DDBJ databases">
        <authorList>
            <consortium name="Pathogen Informatics"/>
        </authorList>
    </citation>
    <scope>NUCLEOTIDE SEQUENCE [LARGE SCALE GENOMIC DNA]</scope>
    <source>
        <strain evidence="2 3">NST_G2</strain>
    </source>
</reference>
<evidence type="ECO:0000313" key="3">
    <source>
        <dbReference type="Proteomes" id="UP000275846"/>
    </source>
</evidence>
<reference evidence="4" key="1">
    <citation type="submission" date="2016-06" db="UniProtKB">
        <authorList>
            <consortium name="WormBaseParasite"/>
        </authorList>
    </citation>
    <scope>IDENTIFICATION</scope>
</reference>